<protein>
    <recommendedName>
        <fullName evidence="6">Carboxylic ester hydrolase</fullName>
        <ecNumber evidence="6">3.1.1.-</ecNumber>
    </recommendedName>
</protein>
<comment type="similarity">
    <text evidence="1 6">Belongs to the type-B carboxylesterase/lipase family.</text>
</comment>
<dbReference type="EC" id="3.1.1.-" evidence="6"/>
<keyword evidence="6" id="KW-0732">Signal</keyword>
<evidence type="ECO:0000313" key="9">
    <source>
        <dbReference type="Proteomes" id="UP001627154"/>
    </source>
</evidence>
<evidence type="ECO:0000256" key="3">
    <source>
        <dbReference type="ARBA" id="ARBA00022801"/>
    </source>
</evidence>
<keyword evidence="2" id="KW-0719">Serine esterase</keyword>
<dbReference type="Proteomes" id="UP001627154">
    <property type="component" value="Unassembled WGS sequence"/>
</dbReference>
<dbReference type="PANTHER" id="PTHR11559">
    <property type="entry name" value="CARBOXYLESTERASE"/>
    <property type="match status" value="1"/>
</dbReference>
<dbReference type="InterPro" id="IPR002018">
    <property type="entry name" value="CarbesteraseB"/>
</dbReference>
<name>A0ABD2VT57_9HYME</name>
<dbReference type="InterPro" id="IPR029058">
    <property type="entry name" value="AB_hydrolase_fold"/>
</dbReference>
<reference evidence="8 9" key="1">
    <citation type="journal article" date="2024" name="bioRxiv">
        <title>A reference genome for Trichogramma kaykai: A tiny desert-dwelling parasitoid wasp with competing sex-ratio distorters.</title>
        <authorList>
            <person name="Culotta J."/>
            <person name="Lindsey A.R."/>
        </authorList>
    </citation>
    <scope>NUCLEOTIDE SEQUENCE [LARGE SCALE GENOMIC DNA]</scope>
    <source>
        <strain evidence="8 9">KSX58</strain>
    </source>
</reference>
<dbReference type="Pfam" id="PF00135">
    <property type="entry name" value="COesterase"/>
    <property type="match status" value="1"/>
</dbReference>
<evidence type="ECO:0000256" key="5">
    <source>
        <dbReference type="ARBA" id="ARBA00023180"/>
    </source>
</evidence>
<evidence type="ECO:0000256" key="6">
    <source>
        <dbReference type="RuleBase" id="RU361235"/>
    </source>
</evidence>
<evidence type="ECO:0000256" key="4">
    <source>
        <dbReference type="ARBA" id="ARBA00023157"/>
    </source>
</evidence>
<dbReference type="InterPro" id="IPR019826">
    <property type="entry name" value="Carboxylesterase_B_AS"/>
</dbReference>
<feature type="domain" description="Carboxylesterase type B" evidence="7">
    <location>
        <begin position="33"/>
        <end position="530"/>
    </location>
</feature>
<keyword evidence="5" id="KW-0325">Glycoprotein</keyword>
<dbReference type="PROSITE" id="PS00941">
    <property type="entry name" value="CARBOXYLESTERASE_B_2"/>
    <property type="match status" value="1"/>
</dbReference>
<dbReference type="AlphaFoldDB" id="A0ABD2VT57"/>
<dbReference type="Gene3D" id="3.40.50.1820">
    <property type="entry name" value="alpha/beta hydrolase"/>
    <property type="match status" value="1"/>
</dbReference>
<evidence type="ECO:0000256" key="2">
    <source>
        <dbReference type="ARBA" id="ARBA00022487"/>
    </source>
</evidence>
<keyword evidence="4" id="KW-1015">Disulfide bond</keyword>
<dbReference type="GO" id="GO:0052689">
    <property type="term" value="F:carboxylic ester hydrolase activity"/>
    <property type="evidence" value="ECO:0007669"/>
    <property type="project" value="UniProtKB-KW"/>
</dbReference>
<keyword evidence="3 6" id="KW-0378">Hydrolase</keyword>
<accession>A0ABD2VT57</accession>
<dbReference type="InterPro" id="IPR050309">
    <property type="entry name" value="Type-B_Carboxylest/Lipase"/>
</dbReference>
<keyword evidence="9" id="KW-1185">Reference proteome</keyword>
<feature type="signal peptide" evidence="6">
    <location>
        <begin position="1"/>
        <end position="24"/>
    </location>
</feature>
<organism evidence="8 9">
    <name type="scientific">Trichogramma kaykai</name>
    <dbReference type="NCBI Taxonomy" id="54128"/>
    <lineage>
        <taxon>Eukaryota</taxon>
        <taxon>Metazoa</taxon>
        <taxon>Ecdysozoa</taxon>
        <taxon>Arthropoda</taxon>
        <taxon>Hexapoda</taxon>
        <taxon>Insecta</taxon>
        <taxon>Pterygota</taxon>
        <taxon>Neoptera</taxon>
        <taxon>Endopterygota</taxon>
        <taxon>Hymenoptera</taxon>
        <taxon>Apocrita</taxon>
        <taxon>Proctotrupomorpha</taxon>
        <taxon>Chalcidoidea</taxon>
        <taxon>Trichogrammatidae</taxon>
        <taxon>Trichogramma</taxon>
    </lineage>
</organism>
<feature type="chain" id="PRO_5044534986" description="Carboxylic ester hydrolase" evidence="6">
    <location>
        <begin position="25"/>
        <end position="564"/>
    </location>
</feature>
<dbReference type="PROSITE" id="PS00122">
    <property type="entry name" value="CARBOXYLESTERASE_B_1"/>
    <property type="match status" value="1"/>
</dbReference>
<comment type="caution">
    <text evidence="8">The sequence shown here is derived from an EMBL/GenBank/DDBJ whole genome shotgun (WGS) entry which is preliminary data.</text>
</comment>
<evidence type="ECO:0000256" key="1">
    <source>
        <dbReference type="ARBA" id="ARBA00005964"/>
    </source>
</evidence>
<evidence type="ECO:0000313" key="8">
    <source>
        <dbReference type="EMBL" id="KAL3383929.1"/>
    </source>
</evidence>
<gene>
    <name evidence="8" type="ORF">TKK_020278</name>
</gene>
<proteinExistence type="inferred from homology"/>
<evidence type="ECO:0000259" key="7">
    <source>
        <dbReference type="Pfam" id="PF00135"/>
    </source>
</evidence>
<dbReference type="InterPro" id="IPR019819">
    <property type="entry name" value="Carboxylesterase_B_CS"/>
</dbReference>
<dbReference type="EMBL" id="JBJJXI010000181">
    <property type="protein sequence ID" value="KAL3383929.1"/>
    <property type="molecule type" value="Genomic_DNA"/>
</dbReference>
<dbReference type="SUPFAM" id="SSF53474">
    <property type="entry name" value="alpha/beta-Hydrolases"/>
    <property type="match status" value="1"/>
</dbReference>
<sequence length="564" mass="63227">MCDSSRILIVLAALNAALVAAVVAERENISFTSVVRTTSGPVRGEIFETVRRTVKYSSFRGIPYAEPPLKRLRFRPPVPKAKWSEVLNATVEGNVCPQFDQISLQLMGDEDCLYLNVYTPLTGFENLNKSDAKAVMVWIHGGAFTSGFKNRDLYGPDFLIENDVVVVAINYRVGILGFLNLNHPNATGNQGLKDQNLALRWTKKNIDLFGGDPGRITIFGQSAGAASIDYHMLSDMSRGLFRNSIAMSGSVLDYYWGFSSGREAEFNAYTLAAGLGIIIRSKDRILEKLYEASVKDILVQELGNSPLAFRPSIERVVPFGNERRFLKSCPMKLFKAGKYNRGPHMMGYTSLELSFWPKSAVFIGFRYILERTLNVTYQPDDPFFKHLQTQPVGRLIEKIAPTIRNILDVSSDFVFAAGIDTKQRLMSKNNKYPIYYYYSNYSGGLMKTVNEIFGFDGVGHAEDLPFLFSLSLLNISFLDTGVNKMIDTYTGLWTNFAKYNNPTPTNETLGMLWPPSGVKGRLLQIDLPPKLKPRRVTKIVARAQSRGLEKLPLLNDCGFNDELH</sequence>